<gene>
    <name evidence="1" type="ORF">BJY01DRAFT_250325</name>
</gene>
<name>A0ABR4JI56_9EURO</name>
<evidence type="ECO:0000313" key="2">
    <source>
        <dbReference type="Proteomes" id="UP001610446"/>
    </source>
</evidence>
<protein>
    <submittedName>
        <fullName evidence="1">Uncharacterized protein</fullName>
    </submittedName>
</protein>
<sequence length="62" mass="7010">MDKGNQDGTKPGGKSVALGLAHYQAEWELIHQGTIRQIEKAREQEAREAELAKRQAQQQPRK</sequence>
<reference evidence="1 2" key="1">
    <citation type="submission" date="2024-07" db="EMBL/GenBank/DDBJ databases">
        <title>Section-level genome sequencing and comparative genomics of Aspergillus sections Usti and Cavernicolus.</title>
        <authorList>
            <consortium name="Lawrence Berkeley National Laboratory"/>
            <person name="Nybo J.L."/>
            <person name="Vesth T.C."/>
            <person name="Theobald S."/>
            <person name="Frisvad J.C."/>
            <person name="Larsen T.O."/>
            <person name="Kjaerboelling I."/>
            <person name="Rothschild-Mancinelli K."/>
            <person name="Lyhne E.K."/>
            <person name="Kogle M.E."/>
            <person name="Barry K."/>
            <person name="Clum A."/>
            <person name="Na H."/>
            <person name="Ledsgaard L."/>
            <person name="Lin J."/>
            <person name="Lipzen A."/>
            <person name="Kuo A."/>
            <person name="Riley R."/>
            <person name="Mondo S."/>
            <person name="Labutti K."/>
            <person name="Haridas S."/>
            <person name="Pangalinan J."/>
            <person name="Salamov A.A."/>
            <person name="Simmons B.A."/>
            <person name="Magnuson J.K."/>
            <person name="Chen J."/>
            <person name="Drula E."/>
            <person name="Henrissat B."/>
            <person name="Wiebenga A."/>
            <person name="Lubbers R.J."/>
            <person name="Gomes A.C."/>
            <person name="Makela M.R."/>
            <person name="Stajich J."/>
            <person name="Grigoriev I.V."/>
            <person name="Mortensen U.H."/>
            <person name="De Vries R.P."/>
            <person name="Baker S.E."/>
            <person name="Andersen M.R."/>
        </authorList>
    </citation>
    <scope>NUCLEOTIDE SEQUENCE [LARGE SCALE GENOMIC DNA]</scope>
    <source>
        <strain evidence="1 2">CBS 123904</strain>
    </source>
</reference>
<comment type="caution">
    <text evidence="1">The sequence shown here is derived from an EMBL/GenBank/DDBJ whole genome shotgun (WGS) entry which is preliminary data.</text>
</comment>
<keyword evidence="2" id="KW-1185">Reference proteome</keyword>
<evidence type="ECO:0000313" key="1">
    <source>
        <dbReference type="EMBL" id="KAL2839725.1"/>
    </source>
</evidence>
<dbReference type="EMBL" id="JBFXLU010000129">
    <property type="protein sequence ID" value="KAL2839725.1"/>
    <property type="molecule type" value="Genomic_DNA"/>
</dbReference>
<accession>A0ABR4JI56</accession>
<organism evidence="1 2">
    <name type="scientific">Aspergillus pseudoustus</name>
    <dbReference type="NCBI Taxonomy" id="1810923"/>
    <lineage>
        <taxon>Eukaryota</taxon>
        <taxon>Fungi</taxon>
        <taxon>Dikarya</taxon>
        <taxon>Ascomycota</taxon>
        <taxon>Pezizomycotina</taxon>
        <taxon>Eurotiomycetes</taxon>
        <taxon>Eurotiomycetidae</taxon>
        <taxon>Eurotiales</taxon>
        <taxon>Aspergillaceae</taxon>
        <taxon>Aspergillus</taxon>
        <taxon>Aspergillus subgen. Nidulantes</taxon>
    </lineage>
</organism>
<dbReference type="Proteomes" id="UP001610446">
    <property type="component" value="Unassembled WGS sequence"/>
</dbReference>
<proteinExistence type="predicted"/>